<keyword evidence="2" id="KW-0479">Metal-binding</keyword>
<dbReference type="Proteomes" id="UP000196475">
    <property type="component" value="Unassembled WGS sequence"/>
</dbReference>
<evidence type="ECO:0000256" key="3">
    <source>
        <dbReference type="ARBA" id="ARBA00022801"/>
    </source>
</evidence>
<reference evidence="7" key="1">
    <citation type="submission" date="2016-06" db="EMBL/GenBank/DDBJ databases">
        <authorList>
            <person name="Nascimento L."/>
            <person name="Pereira R.V."/>
            <person name="Martins L.F."/>
            <person name="Quaggio R.B."/>
            <person name="Silva A.M."/>
            <person name="Setubal J.C."/>
        </authorList>
    </citation>
    <scope>NUCLEOTIDE SEQUENCE [LARGE SCALE GENOMIC DNA]</scope>
</reference>
<comment type="similarity">
    <text evidence="1">Belongs to the cytidine and deoxycytidylate deaminase family.</text>
</comment>
<evidence type="ECO:0000313" key="7">
    <source>
        <dbReference type="Proteomes" id="UP000196475"/>
    </source>
</evidence>
<dbReference type="FunFam" id="3.40.140.10:FF:000011">
    <property type="entry name" value="tRNA-specific adenosine deaminase"/>
    <property type="match status" value="1"/>
</dbReference>
<dbReference type="PROSITE" id="PS51747">
    <property type="entry name" value="CYT_DCMP_DEAMINASES_2"/>
    <property type="match status" value="1"/>
</dbReference>
<keyword evidence="3" id="KW-0378">Hydrolase</keyword>
<dbReference type="InterPro" id="IPR016193">
    <property type="entry name" value="Cytidine_deaminase-like"/>
</dbReference>
<accession>A0A1Y3PJT2</accession>
<dbReference type="GO" id="GO:0047974">
    <property type="term" value="F:guanosine deaminase activity"/>
    <property type="evidence" value="ECO:0007669"/>
    <property type="project" value="TreeGrafter"/>
</dbReference>
<dbReference type="EMBL" id="LZRT01000123">
    <property type="protein sequence ID" value="OUM84569.1"/>
    <property type="molecule type" value="Genomic_DNA"/>
</dbReference>
<keyword evidence="4" id="KW-0862">Zinc</keyword>
<protein>
    <submittedName>
        <fullName evidence="6">tRNA-specific adenosine deaminase</fullName>
    </submittedName>
</protein>
<evidence type="ECO:0000259" key="5">
    <source>
        <dbReference type="PROSITE" id="PS51747"/>
    </source>
</evidence>
<dbReference type="SUPFAM" id="SSF53927">
    <property type="entry name" value="Cytidine deaminase-like"/>
    <property type="match status" value="1"/>
</dbReference>
<evidence type="ECO:0000256" key="1">
    <source>
        <dbReference type="ARBA" id="ARBA00006576"/>
    </source>
</evidence>
<dbReference type="GO" id="GO:0006152">
    <property type="term" value="P:purine nucleoside catabolic process"/>
    <property type="evidence" value="ECO:0007669"/>
    <property type="project" value="TreeGrafter"/>
</dbReference>
<dbReference type="PANTHER" id="PTHR11079">
    <property type="entry name" value="CYTOSINE DEAMINASE FAMILY MEMBER"/>
    <property type="match status" value="1"/>
</dbReference>
<sequence length="150" mass="16619">MELAIQIAHENVIRSRGGPFGAVVVKNGEVIGSAGNEVTSLNDPTAHAEILAIRRACQRLGSFQLTDCEIYTSCEPCPMCIGAIYWARPKAVYYACTREDAARAGFDDQFIYEQLALPVEQRRIPMAKLAVENGDAPFQAWIHSTNKIRY</sequence>
<evidence type="ECO:0000256" key="4">
    <source>
        <dbReference type="ARBA" id="ARBA00022833"/>
    </source>
</evidence>
<proteinExistence type="inferred from homology"/>
<feature type="domain" description="CMP/dCMP-type deaminase" evidence="5">
    <location>
        <begin position="1"/>
        <end position="109"/>
    </location>
</feature>
<dbReference type="InterPro" id="IPR016192">
    <property type="entry name" value="APOBEC/CMP_deaminase_Zn-bd"/>
</dbReference>
<dbReference type="CDD" id="cd01285">
    <property type="entry name" value="nucleoside_deaminase"/>
    <property type="match status" value="1"/>
</dbReference>
<dbReference type="GO" id="GO:0008270">
    <property type="term" value="F:zinc ion binding"/>
    <property type="evidence" value="ECO:0007669"/>
    <property type="project" value="InterPro"/>
</dbReference>
<dbReference type="Gene3D" id="3.40.140.10">
    <property type="entry name" value="Cytidine Deaminase, domain 2"/>
    <property type="match status" value="1"/>
</dbReference>
<name>A0A1Y3PJT2_9BACI</name>
<dbReference type="PROSITE" id="PS00903">
    <property type="entry name" value="CYT_DCMP_DEAMINASES_1"/>
    <property type="match status" value="1"/>
</dbReference>
<dbReference type="InterPro" id="IPR002125">
    <property type="entry name" value="CMP_dCMP_dom"/>
</dbReference>
<dbReference type="PANTHER" id="PTHR11079:SF161">
    <property type="entry name" value="CMP_DCMP-TYPE DEAMINASE DOMAIN-CONTAINING PROTEIN"/>
    <property type="match status" value="1"/>
</dbReference>
<gene>
    <name evidence="6" type="ORF">BAA01_13555</name>
</gene>
<evidence type="ECO:0000313" key="6">
    <source>
        <dbReference type="EMBL" id="OUM84569.1"/>
    </source>
</evidence>
<dbReference type="Pfam" id="PF00383">
    <property type="entry name" value="dCMP_cyt_deam_1"/>
    <property type="match status" value="1"/>
</dbReference>
<dbReference type="AlphaFoldDB" id="A0A1Y3PJT2"/>
<comment type="caution">
    <text evidence="6">The sequence shown here is derived from an EMBL/GenBank/DDBJ whole genome shotgun (WGS) entry which is preliminary data.</text>
</comment>
<evidence type="ECO:0000256" key="2">
    <source>
        <dbReference type="ARBA" id="ARBA00022723"/>
    </source>
</evidence>
<organism evidence="6 7">
    <name type="scientific">Bacillus thermozeamaize</name>
    <dbReference type="NCBI Taxonomy" id="230954"/>
    <lineage>
        <taxon>Bacteria</taxon>
        <taxon>Bacillati</taxon>
        <taxon>Bacillota</taxon>
        <taxon>Bacilli</taxon>
        <taxon>Bacillales</taxon>
        <taxon>Bacillaceae</taxon>
        <taxon>Bacillus</taxon>
    </lineage>
</organism>